<evidence type="ECO:0000256" key="11">
    <source>
        <dbReference type="SAM" id="MobiDB-lite"/>
    </source>
</evidence>
<dbReference type="SMART" id="SM01091">
    <property type="entry name" value="CorC_HlyC"/>
    <property type="match status" value="1"/>
</dbReference>
<evidence type="ECO:0000256" key="9">
    <source>
        <dbReference type="PROSITE-ProRule" id="PRU00703"/>
    </source>
</evidence>
<evidence type="ECO:0000256" key="3">
    <source>
        <dbReference type="ARBA" id="ARBA00022475"/>
    </source>
</evidence>
<dbReference type="OrthoDB" id="9798188at2"/>
<feature type="transmembrane region" description="Helical" evidence="12">
    <location>
        <begin position="104"/>
        <end position="127"/>
    </location>
</feature>
<dbReference type="InterPro" id="IPR016169">
    <property type="entry name" value="FAD-bd_PCMH_sub2"/>
</dbReference>
<dbReference type="PROSITE" id="PS51846">
    <property type="entry name" value="CNNM"/>
    <property type="match status" value="1"/>
</dbReference>
<keyword evidence="16" id="KW-1185">Reference proteome</keyword>
<dbReference type="KEGG" id="lnn:F0161_00485"/>
<dbReference type="Gene3D" id="3.10.580.10">
    <property type="entry name" value="CBS-domain"/>
    <property type="match status" value="1"/>
</dbReference>
<dbReference type="AlphaFoldDB" id="A0A5P1X2S1"/>
<evidence type="ECO:0000256" key="8">
    <source>
        <dbReference type="ARBA" id="ARBA00023136"/>
    </source>
</evidence>
<organism evidence="15 16">
    <name type="scientific">Paucilactobacillus nenjiangensis</name>
    <dbReference type="NCBI Taxonomy" id="1296540"/>
    <lineage>
        <taxon>Bacteria</taxon>
        <taxon>Bacillati</taxon>
        <taxon>Bacillota</taxon>
        <taxon>Bacilli</taxon>
        <taxon>Lactobacillales</taxon>
        <taxon>Lactobacillaceae</taxon>
        <taxon>Paucilactobacillus</taxon>
    </lineage>
</organism>
<dbReference type="EMBL" id="CP043939">
    <property type="protein sequence ID" value="QER66487.1"/>
    <property type="molecule type" value="Genomic_DNA"/>
</dbReference>
<dbReference type="CDD" id="cd04590">
    <property type="entry name" value="CBS_pair_CorC_HlyC_assoc"/>
    <property type="match status" value="1"/>
</dbReference>
<dbReference type="RefSeq" id="WP_150203081.1">
    <property type="nucleotide sequence ID" value="NZ_CP043939.1"/>
</dbReference>
<dbReference type="Pfam" id="PF00571">
    <property type="entry name" value="CBS"/>
    <property type="match status" value="2"/>
</dbReference>
<keyword evidence="8 10" id="KW-0472">Membrane</keyword>
<protein>
    <submittedName>
        <fullName evidence="15">HlyC/CorC family transporter</fullName>
    </submittedName>
</protein>
<evidence type="ECO:0000313" key="16">
    <source>
        <dbReference type="Proteomes" id="UP000325295"/>
    </source>
</evidence>
<dbReference type="InterPro" id="IPR000644">
    <property type="entry name" value="CBS_dom"/>
</dbReference>
<evidence type="ECO:0000259" key="14">
    <source>
        <dbReference type="PROSITE" id="PS51846"/>
    </source>
</evidence>
<evidence type="ECO:0000256" key="6">
    <source>
        <dbReference type="ARBA" id="ARBA00022989"/>
    </source>
</evidence>
<evidence type="ECO:0000259" key="13">
    <source>
        <dbReference type="PROSITE" id="PS51371"/>
    </source>
</evidence>
<dbReference type="InterPro" id="IPR002550">
    <property type="entry name" value="CNNM"/>
</dbReference>
<evidence type="ECO:0000256" key="7">
    <source>
        <dbReference type="ARBA" id="ARBA00023122"/>
    </source>
</evidence>
<evidence type="ECO:0000256" key="2">
    <source>
        <dbReference type="ARBA" id="ARBA00006337"/>
    </source>
</evidence>
<feature type="transmembrane region" description="Helical" evidence="12">
    <location>
        <begin position="6"/>
        <end position="26"/>
    </location>
</feature>
<name>A0A5P1X2S1_9LACO</name>
<feature type="compositionally biased region" description="Basic residues" evidence="11">
    <location>
        <begin position="458"/>
        <end position="473"/>
    </location>
</feature>
<comment type="similarity">
    <text evidence="2">Belongs to the UPF0053 family.</text>
</comment>
<feature type="domain" description="CBS" evidence="13">
    <location>
        <begin position="224"/>
        <end position="285"/>
    </location>
</feature>
<dbReference type="InterPro" id="IPR051676">
    <property type="entry name" value="UPF0053_domain"/>
</dbReference>
<sequence>MDSGPSIIINLVIIIVILALAVLFTLTEYSLVKVRPSALKAIQSAREKKSKNIGHAMHMLDHMTEYLSTAQVGITLTSLILGWLGEDFIATLLINANILPEAYAKSISSVAAILLFTFIHAVFTDLVPKNIAIDQPVKVLLTIVRPVMFFHVVFYPLIWLFDRAAVGITKLLGFNAIPDEDIYSQNEILSLSKDAADAGELQEEDLMFMKRAFEMNEKVAVDIMIDRTQLTVIDIQDSIQDALNTYLDYKYTRMPVVANNDKDKILGYVFSYDLVRQSRINGEASVRSVLRNMPVVSETQAITDVLQEMIQHRVPIVIVKDEYGGTSGIVTDKDVYEELFGTVRDEIDDVAEDLVEKLGSDDAGNMHYKVSGKITLYDFERFFKTDIQVFEESEMVTLTGYIIDYNPNIKKGEMVEIDQFQITPLDFNDAYINEFEVVELPKPEKDEGDDDEDEKENHRNHKENHKDSHKKQNKEKDDDD</sequence>
<keyword evidence="4 10" id="KW-0812">Transmembrane</keyword>
<reference evidence="15 16" key="1">
    <citation type="submission" date="2019-09" db="EMBL/GenBank/DDBJ databases">
        <title>Complete Genome Sequence of Lactobacillus nenjiangensis SH-Y15, isolated from sauerkraut.</title>
        <authorList>
            <person name="Yang H."/>
        </authorList>
    </citation>
    <scope>NUCLEOTIDE SEQUENCE [LARGE SCALE GENOMIC DNA]</scope>
    <source>
        <strain evidence="15 16">SH-Y15</strain>
    </source>
</reference>
<dbReference type="GO" id="GO:0005886">
    <property type="term" value="C:plasma membrane"/>
    <property type="evidence" value="ECO:0007669"/>
    <property type="project" value="UniProtKB-SubCell"/>
</dbReference>
<dbReference type="SUPFAM" id="SSF56176">
    <property type="entry name" value="FAD-binding/transporter-associated domain-like"/>
    <property type="match status" value="1"/>
</dbReference>
<dbReference type="GO" id="GO:0050660">
    <property type="term" value="F:flavin adenine dinucleotide binding"/>
    <property type="evidence" value="ECO:0007669"/>
    <property type="project" value="InterPro"/>
</dbReference>
<comment type="subcellular location">
    <subcellularLocation>
        <location evidence="1">Cell membrane</location>
        <topology evidence="1">Multi-pass membrane protein</topology>
    </subcellularLocation>
</comment>
<evidence type="ECO:0000256" key="4">
    <source>
        <dbReference type="ARBA" id="ARBA00022692"/>
    </source>
</evidence>
<dbReference type="InterPro" id="IPR005170">
    <property type="entry name" value="Transptr-assoc_dom"/>
</dbReference>
<dbReference type="Pfam" id="PF01595">
    <property type="entry name" value="CNNM"/>
    <property type="match status" value="1"/>
</dbReference>
<keyword evidence="5" id="KW-0677">Repeat</keyword>
<dbReference type="PANTHER" id="PTHR43099">
    <property type="entry name" value="UPF0053 PROTEIN YRKA"/>
    <property type="match status" value="1"/>
</dbReference>
<proteinExistence type="inferred from homology"/>
<gene>
    <name evidence="15" type="ORF">F0161_00485</name>
</gene>
<feature type="transmembrane region" description="Helical" evidence="12">
    <location>
        <begin position="139"/>
        <end position="161"/>
    </location>
</feature>
<dbReference type="PROSITE" id="PS51371">
    <property type="entry name" value="CBS"/>
    <property type="match status" value="2"/>
</dbReference>
<dbReference type="SUPFAM" id="SSF54631">
    <property type="entry name" value="CBS-domain pair"/>
    <property type="match status" value="1"/>
</dbReference>
<dbReference type="Pfam" id="PF03471">
    <property type="entry name" value="CorC_HlyC"/>
    <property type="match status" value="1"/>
</dbReference>
<evidence type="ECO:0000256" key="1">
    <source>
        <dbReference type="ARBA" id="ARBA00004651"/>
    </source>
</evidence>
<dbReference type="InterPro" id="IPR044751">
    <property type="entry name" value="Ion_transp-like_CBS"/>
</dbReference>
<accession>A0A5P1X2S1</accession>
<evidence type="ECO:0000313" key="15">
    <source>
        <dbReference type="EMBL" id="QER66487.1"/>
    </source>
</evidence>
<evidence type="ECO:0000256" key="12">
    <source>
        <dbReference type="SAM" id="Phobius"/>
    </source>
</evidence>
<keyword evidence="6 10" id="KW-1133">Transmembrane helix</keyword>
<keyword evidence="7 9" id="KW-0129">CBS domain</keyword>
<feature type="domain" description="CBS" evidence="13">
    <location>
        <begin position="289"/>
        <end position="346"/>
    </location>
</feature>
<feature type="region of interest" description="Disordered" evidence="11">
    <location>
        <begin position="438"/>
        <end position="480"/>
    </location>
</feature>
<dbReference type="Gene3D" id="3.30.465.10">
    <property type="match status" value="1"/>
</dbReference>
<feature type="transmembrane region" description="Helical" evidence="12">
    <location>
        <begin position="66"/>
        <end position="84"/>
    </location>
</feature>
<dbReference type="Proteomes" id="UP000325295">
    <property type="component" value="Chromosome"/>
</dbReference>
<dbReference type="InterPro" id="IPR046342">
    <property type="entry name" value="CBS_dom_sf"/>
</dbReference>
<dbReference type="InterPro" id="IPR036318">
    <property type="entry name" value="FAD-bd_PCMH-like_sf"/>
</dbReference>
<evidence type="ECO:0000256" key="10">
    <source>
        <dbReference type="PROSITE-ProRule" id="PRU01193"/>
    </source>
</evidence>
<feature type="domain" description="CNNM transmembrane" evidence="14">
    <location>
        <begin position="3"/>
        <end position="205"/>
    </location>
</feature>
<dbReference type="PANTHER" id="PTHR43099:SF2">
    <property type="entry name" value="UPF0053 PROTEIN YRKA"/>
    <property type="match status" value="1"/>
</dbReference>
<keyword evidence="3" id="KW-1003">Cell membrane</keyword>
<evidence type="ECO:0000256" key="5">
    <source>
        <dbReference type="ARBA" id="ARBA00022737"/>
    </source>
</evidence>